<keyword evidence="12" id="KW-1185">Reference proteome</keyword>
<evidence type="ECO:0000256" key="6">
    <source>
        <dbReference type="ARBA" id="ARBA00023136"/>
    </source>
</evidence>
<feature type="transmembrane region" description="Helical" evidence="9">
    <location>
        <begin position="408"/>
        <end position="426"/>
    </location>
</feature>
<dbReference type="GO" id="GO:0005886">
    <property type="term" value="C:plasma membrane"/>
    <property type="evidence" value="ECO:0007669"/>
    <property type="project" value="UniProtKB-SubCell"/>
</dbReference>
<dbReference type="SUPFAM" id="SSF53850">
    <property type="entry name" value="Periplasmic binding protein-like II"/>
    <property type="match status" value="1"/>
</dbReference>
<dbReference type="AlphaFoldDB" id="A0AA39F5F7"/>
<reference evidence="11" key="2">
    <citation type="submission" date="2023-03" db="EMBL/GenBank/DDBJ databases">
        <authorList>
            <person name="Inwood S.N."/>
            <person name="Skelly J.G."/>
            <person name="Guhlin J."/>
            <person name="Harrop T.W.R."/>
            <person name="Goldson S.G."/>
            <person name="Dearden P.K."/>
        </authorList>
    </citation>
    <scope>NUCLEOTIDE SEQUENCE</scope>
    <source>
        <strain evidence="11">Lincoln</strain>
        <tissue evidence="11">Whole body</tissue>
    </source>
</reference>
<keyword evidence="3" id="KW-1003">Cell membrane</keyword>
<evidence type="ECO:0000259" key="10">
    <source>
        <dbReference type="Pfam" id="PF00060"/>
    </source>
</evidence>
<evidence type="ECO:0000256" key="7">
    <source>
        <dbReference type="ARBA" id="ARBA00023170"/>
    </source>
</evidence>
<evidence type="ECO:0000256" key="4">
    <source>
        <dbReference type="ARBA" id="ARBA00022692"/>
    </source>
</evidence>
<evidence type="ECO:0000256" key="8">
    <source>
        <dbReference type="ARBA" id="ARBA00023180"/>
    </source>
</evidence>
<keyword evidence="8" id="KW-0325">Glycoprotein</keyword>
<organism evidence="11 12">
    <name type="scientific">Microctonus hyperodae</name>
    <name type="common">Parasitoid wasp</name>
    <dbReference type="NCBI Taxonomy" id="165561"/>
    <lineage>
        <taxon>Eukaryota</taxon>
        <taxon>Metazoa</taxon>
        <taxon>Ecdysozoa</taxon>
        <taxon>Arthropoda</taxon>
        <taxon>Hexapoda</taxon>
        <taxon>Insecta</taxon>
        <taxon>Pterygota</taxon>
        <taxon>Neoptera</taxon>
        <taxon>Endopterygota</taxon>
        <taxon>Hymenoptera</taxon>
        <taxon>Apocrita</taxon>
        <taxon>Ichneumonoidea</taxon>
        <taxon>Braconidae</taxon>
        <taxon>Euphorinae</taxon>
        <taxon>Microctonus</taxon>
    </lineage>
</organism>
<dbReference type="GO" id="GO:0050906">
    <property type="term" value="P:detection of stimulus involved in sensory perception"/>
    <property type="evidence" value="ECO:0007669"/>
    <property type="project" value="UniProtKB-ARBA"/>
</dbReference>
<accession>A0AA39F5F7</accession>
<dbReference type="Proteomes" id="UP001168972">
    <property type="component" value="Unassembled WGS sequence"/>
</dbReference>
<evidence type="ECO:0000256" key="9">
    <source>
        <dbReference type="SAM" id="Phobius"/>
    </source>
</evidence>
<keyword evidence="7" id="KW-0675">Receptor</keyword>
<comment type="similarity">
    <text evidence="2">Belongs to the glutamate-gated ion channel (TC 1.A.10.1) family.</text>
</comment>
<evidence type="ECO:0000256" key="3">
    <source>
        <dbReference type="ARBA" id="ARBA00022475"/>
    </source>
</evidence>
<keyword evidence="5 9" id="KW-1133">Transmembrane helix</keyword>
<evidence type="ECO:0000256" key="1">
    <source>
        <dbReference type="ARBA" id="ARBA00004651"/>
    </source>
</evidence>
<keyword evidence="6 9" id="KW-0472">Membrane</keyword>
<protein>
    <recommendedName>
        <fullName evidence="10">Ionotropic glutamate receptor C-terminal domain-containing protein</fullName>
    </recommendedName>
</protein>
<name>A0AA39F5F7_MICHY</name>
<dbReference type="PANTHER" id="PTHR42643:SF39">
    <property type="entry name" value="IONOTROPIC RECEPTOR 56A-RELATED"/>
    <property type="match status" value="1"/>
</dbReference>
<dbReference type="PANTHER" id="PTHR42643">
    <property type="entry name" value="IONOTROPIC RECEPTOR 20A-RELATED"/>
    <property type="match status" value="1"/>
</dbReference>
<dbReference type="EMBL" id="JAQQBR010001833">
    <property type="protein sequence ID" value="KAK0163304.1"/>
    <property type="molecule type" value="Genomic_DNA"/>
</dbReference>
<evidence type="ECO:0000256" key="5">
    <source>
        <dbReference type="ARBA" id="ARBA00022989"/>
    </source>
</evidence>
<sequence>MKEEKYEQQKMCNKTLGVHFKNLKAIVVPRPSVERTENPENRDFIDITTKFAADQISQLTYTLPCMNKFIDTFMNEQPSRIVVFSPEVNDADLCRTYLSAIQRIRSIFILSGNLSRNADYKTSLSALIIVPNYQHIENSTANLVNLCGNNCKFAVILTDIFGDVESFLEEADNLVDALWTKRIANVAILGTDGDRLLAAKSLAYKPKVFRQPTSPILVGECQRNQSWKININIYAPMKMVNSRVHFGFLDREPYITLRNSKNKSHYWGLEVSLLRVIMKKLQLQLRGFKIDWRDGTTVEDEVKNEFENNSDIDLIAGGILWDPDDNVDFTTPYDLVQVVWLLPIYNNISLQGLITPFDDLVWFAVCIVLIFGIILKYIFFRDMSLLETVALVLGVAWHKQPTKVSSRLVFMSWVIFGYILTQFYLASLAGQLMAQSEIQMETMGDLINSGLSLGGTKTHKMLFKNAEDLDDDEVSDLILRTISNKFIVFSEADYEHQLHELMDGHNRSVALAVMLNVSSMGSSFDRQYVHPLSEALASYPLSFPVWRGLPYLKQINSILSRLIQSGVINYLGAKAGRQSKFMNHDSAQDNIEDDNNLLLDDIAPAFLLLIIGYSTAGVFLLGEIVFKKLAERKKRKNKKIMGKVTTKRMKQMKGKARNGGKLLRQNIPKPNVKVGYYSRTHRYP</sequence>
<evidence type="ECO:0000256" key="2">
    <source>
        <dbReference type="ARBA" id="ARBA00008685"/>
    </source>
</evidence>
<keyword evidence="4 9" id="KW-0812">Transmembrane</keyword>
<feature type="transmembrane region" description="Helical" evidence="9">
    <location>
        <begin position="602"/>
        <end position="626"/>
    </location>
</feature>
<dbReference type="Pfam" id="PF00060">
    <property type="entry name" value="Lig_chan"/>
    <property type="match status" value="1"/>
</dbReference>
<reference evidence="11" key="1">
    <citation type="journal article" date="2023" name="bioRxiv">
        <title>Scaffold-level genome assemblies of two parasitoid biocontrol wasps reveal the parthenogenesis mechanism and an associated novel virus.</title>
        <authorList>
            <person name="Inwood S."/>
            <person name="Skelly J."/>
            <person name="Guhlin J."/>
            <person name="Harrop T."/>
            <person name="Goldson S."/>
            <person name="Dearden P."/>
        </authorList>
    </citation>
    <scope>NUCLEOTIDE SEQUENCE</scope>
    <source>
        <strain evidence="11">Lincoln</strain>
        <tissue evidence="11">Whole body</tissue>
    </source>
</reference>
<evidence type="ECO:0000313" key="12">
    <source>
        <dbReference type="Proteomes" id="UP001168972"/>
    </source>
</evidence>
<dbReference type="GO" id="GO:0015276">
    <property type="term" value="F:ligand-gated monoatomic ion channel activity"/>
    <property type="evidence" value="ECO:0007669"/>
    <property type="project" value="InterPro"/>
</dbReference>
<dbReference type="InterPro" id="IPR001320">
    <property type="entry name" value="Iontro_rcpt_C"/>
</dbReference>
<dbReference type="InterPro" id="IPR052192">
    <property type="entry name" value="Insect_Ionotropic_Sensory_Rcpt"/>
</dbReference>
<comment type="caution">
    <text evidence="11">The sequence shown here is derived from an EMBL/GenBank/DDBJ whole genome shotgun (WGS) entry which is preliminary data.</text>
</comment>
<proteinExistence type="inferred from homology"/>
<feature type="domain" description="Ionotropic glutamate receptor C-terminal" evidence="10">
    <location>
        <begin position="388"/>
        <end position="612"/>
    </location>
</feature>
<gene>
    <name evidence="11" type="ORF">PV327_007001</name>
</gene>
<feature type="transmembrane region" description="Helical" evidence="9">
    <location>
        <begin position="360"/>
        <end position="379"/>
    </location>
</feature>
<comment type="subcellular location">
    <subcellularLocation>
        <location evidence="1">Cell membrane</location>
        <topology evidence="1">Multi-pass membrane protein</topology>
    </subcellularLocation>
</comment>
<evidence type="ECO:0000313" key="11">
    <source>
        <dbReference type="EMBL" id="KAK0163304.1"/>
    </source>
</evidence>